<organism evidence="3 4">
    <name type="scientific">Leptospira semungkisensis</name>
    <dbReference type="NCBI Taxonomy" id="2484985"/>
    <lineage>
        <taxon>Bacteria</taxon>
        <taxon>Pseudomonadati</taxon>
        <taxon>Spirochaetota</taxon>
        <taxon>Spirochaetia</taxon>
        <taxon>Leptospirales</taxon>
        <taxon>Leptospiraceae</taxon>
        <taxon>Leptospira</taxon>
    </lineage>
</organism>
<comment type="similarity">
    <text evidence="1">Belongs to the class-I pyridoxal-phosphate-dependent aminotransferase family.</text>
</comment>
<evidence type="ECO:0000313" key="4">
    <source>
        <dbReference type="Proteomes" id="UP000297453"/>
    </source>
</evidence>
<dbReference type="Proteomes" id="UP000297453">
    <property type="component" value="Unassembled WGS sequence"/>
</dbReference>
<dbReference type="GO" id="GO:0030170">
    <property type="term" value="F:pyridoxal phosphate binding"/>
    <property type="evidence" value="ECO:0007669"/>
    <property type="project" value="InterPro"/>
</dbReference>
<accession>A0A4R9FLM1</accession>
<dbReference type="InterPro" id="IPR015421">
    <property type="entry name" value="PyrdxlP-dep_Trfase_major"/>
</dbReference>
<dbReference type="PANTHER" id="PTHR43510">
    <property type="entry name" value="AMINOTRANSFERASE FUNCTION, HYPOTHETICAL (EUROFUNG)"/>
    <property type="match status" value="1"/>
</dbReference>
<dbReference type="PROSITE" id="PS00105">
    <property type="entry name" value="AA_TRANSFER_CLASS_1"/>
    <property type="match status" value="1"/>
</dbReference>
<dbReference type="RefSeq" id="WP_135589323.1">
    <property type="nucleotide sequence ID" value="NZ_RQEP01000019.1"/>
</dbReference>
<dbReference type="SUPFAM" id="SSF53383">
    <property type="entry name" value="PLP-dependent transferases"/>
    <property type="match status" value="1"/>
</dbReference>
<dbReference type="InterPro" id="IPR015424">
    <property type="entry name" value="PyrdxlP-dep_Trfase"/>
</dbReference>
<evidence type="ECO:0000256" key="1">
    <source>
        <dbReference type="RuleBase" id="RU000481"/>
    </source>
</evidence>
<comment type="cofactor">
    <cofactor evidence="1">
        <name>pyridoxal 5'-phosphate</name>
        <dbReference type="ChEBI" id="CHEBI:597326"/>
    </cofactor>
</comment>
<dbReference type="EC" id="2.6.1.-" evidence="1"/>
<feature type="domain" description="Aminotransferase class I/classII large" evidence="2">
    <location>
        <begin position="56"/>
        <end position="356"/>
    </location>
</feature>
<keyword evidence="1 3" id="KW-0032">Aminotransferase</keyword>
<evidence type="ECO:0000259" key="2">
    <source>
        <dbReference type="Pfam" id="PF00155"/>
    </source>
</evidence>
<comment type="caution">
    <text evidence="3">The sequence shown here is derived from an EMBL/GenBank/DDBJ whole genome shotgun (WGS) entry which is preliminary data.</text>
</comment>
<gene>
    <name evidence="3" type="ORF">EHO59_15250</name>
</gene>
<name>A0A4R9FLM1_9LEPT</name>
<dbReference type="InterPro" id="IPR015422">
    <property type="entry name" value="PyrdxlP-dep_Trfase_small"/>
</dbReference>
<dbReference type="PANTHER" id="PTHR43510:SF1">
    <property type="entry name" value="AMINOTRANSFERASE FUNCTION, HYPOTHETICAL (EUROFUNG)"/>
    <property type="match status" value="1"/>
</dbReference>
<evidence type="ECO:0000313" key="3">
    <source>
        <dbReference type="EMBL" id="TGJ99232.1"/>
    </source>
</evidence>
<reference evidence="3" key="1">
    <citation type="journal article" date="2019" name="PLoS Negl. Trop. Dis.">
        <title>Revisiting the worldwide diversity of Leptospira species in the environment.</title>
        <authorList>
            <person name="Vincent A.T."/>
            <person name="Schiettekatte O."/>
            <person name="Bourhy P."/>
            <person name="Veyrier F.J."/>
            <person name="Picardeau M."/>
        </authorList>
    </citation>
    <scope>NUCLEOTIDE SEQUENCE [LARGE SCALE GENOMIC DNA]</scope>
    <source>
        <strain evidence="3">SSS9</strain>
    </source>
</reference>
<dbReference type="InterPro" id="IPR004838">
    <property type="entry name" value="NHTrfase_class1_PyrdxlP-BS"/>
</dbReference>
<dbReference type="OrthoDB" id="9802328at2"/>
<protein>
    <recommendedName>
        <fullName evidence="1">Aminotransferase</fullName>
        <ecNumber evidence="1">2.6.1.-</ecNumber>
    </recommendedName>
</protein>
<sequence length="378" mass="42451">MSLREFFIEDRLERFRTEAPCNLGESGIRNINLSELARSLDLDLRDLGKLSLADSPNSGRMDLREEIASLYPNVSPEQVLITTGTGEALFLAFHTVLKEGDLVSLFWPSFQALYEVPKSIGAKIQRVDLLPRLLSGSSGLGRENIHSLFENNPQLIICNHPHNPTGMIAEDTDQTEILSQTGNFPNWILFDEHYRFLSKEEDIGWSGFGVSEKSLATGSITKCFGVMGLRIGWLVGPKDFLKEARSMKDYLTHTVSPISEFLTLELLKKRKILQARIKTNLDRNITLFENTWKDLPGISFFQAPKGGVVGFPKLVDGLDARKFADTLYEKAGVFVLPSDDFEINGYIRVGFGETPERFSLGLERWSKIGSEIMALLNK</sequence>
<keyword evidence="4" id="KW-1185">Reference proteome</keyword>
<proteinExistence type="inferred from homology"/>
<dbReference type="CDD" id="cd00609">
    <property type="entry name" value="AAT_like"/>
    <property type="match status" value="1"/>
</dbReference>
<dbReference type="Gene3D" id="3.40.640.10">
    <property type="entry name" value="Type I PLP-dependent aspartate aminotransferase-like (Major domain)"/>
    <property type="match status" value="1"/>
</dbReference>
<dbReference type="AlphaFoldDB" id="A0A4R9FLM1"/>
<dbReference type="EMBL" id="RQEP01000019">
    <property type="protein sequence ID" value="TGJ99232.1"/>
    <property type="molecule type" value="Genomic_DNA"/>
</dbReference>
<dbReference type="InterPro" id="IPR004839">
    <property type="entry name" value="Aminotransferase_I/II_large"/>
</dbReference>
<keyword evidence="1 3" id="KW-0808">Transferase</keyword>
<dbReference type="Pfam" id="PF00155">
    <property type="entry name" value="Aminotran_1_2"/>
    <property type="match status" value="1"/>
</dbReference>
<dbReference type="Gene3D" id="3.90.1150.10">
    <property type="entry name" value="Aspartate Aminotransferase, domain 1"/>
    <property type="match status" value="1"/>
</dbReference>
<dbReference type="GO" id="GO:0008483">
    <property type="term" value="F:transaminase activity"/>
    <property type="evidence" value="ECO:0007669"/>
    <property type="project" value="UniProtKB-KW"/>
</dbReference>